<reference evidence="2 3" key="3">
    <citation type="submission" date="2023-06" db="EMBL/GenBank/DDBJ databases">
        <authorList>
            <person name="Zeman M."/>
            <person name="Kubasova T."/>
            <person name="Jahodarova E."/>
            <person name="Nykrynova M."/>
            <person name="Rychlik I."/>
        </authorList>
    </citation>
    <scope>NUCLEOTIDE SEQUENCE [LARGE SCALE GENOMIC DNA]</scope>
    <source>
        <strain evidence="2 3">105_WCHN</strain>
    </source>
</reference>
<accession>A0ABT7VMD1</accession>
<reference evidence="2 3" key="1">
    <citation type="submission" date="2023-06" db="EMBL/GenBank/DDBJ databases">
        <title>Identification and characterization of horizontal gene transfer across gut microbiota members of farm animals based on homology search.</title>
        <authorList>
            <person name="Schwarzerova J."/>
            <person name="Nykrynova M."/>
            <person name="Jureckova K."/>
            <person name="Cejkova D."/>
            <person name="Rychlik I."/>
        </authorList>
    </citation>
    <scope>NUCLEOTIDE SEQUENCE [LARGE SCALE GENOMIC DNA]</scope>
    <source>
        <strain evidence="2 3">105_WCHN</strain>
    </source>
</reference>
<organism evidence="2 3">
    <name type="scientific">Limosilactobacillus panis</name>
    <dbReference type="NCBI Taxonomy" id="47493"/>
    <lineage>
        <taxon>Bacteria</taxon>
        <taxon>Bacillati</taxon>
        <taxon>Bacillota</taxon>
        <taxon>Bacilli</taxon>
        <taxon>Lactobacillales</taxon>
        <taxon>Lactobacillaceae</taxon>
        <taxon>Limosilactobacillus</taxon>
    </lineage>
</organism>
<feature type="transmembrane region" description="Helical" evidence="1">
    <location>
        <begin position="40"/>
        <end position="62"/>
    </location>
</feature>
<protein>
    <submittedName>
        <fullName evidence="2">Uncharacterized protein</fullName>
    </submittedName>
</protein>
<proteinExistence type="predicted"/>
<name>A0ABT7VMD1_9LACO</name>
<evidence type="ECO:0000256" key="1">
    <source>
        <dbReference type="SAM" id="Phobius"/>
    </source>
</evidence>
<evidence type="ECO:0000313" key="2">
    <source>
        <dbReference type="EMBL" id="MDM8333902.1"/>
    </source>
</evidence>
<dbReference type="EMBL" id="JAUDEO010000022">
    <property type="protein sequence ID" value="MDM8333902.1"/>
    <property type="molecule type" value="Genomic_DNA"/>
</dbReference>
<dbReference type="Proteomes" id="UP001529423">
    <property type="component" value="Unassembled WGS sequence"/>
</dbReference>
<keyword evidence="1" id="KW-1133">Transmembrane helix</keyword>
<dbReference type="RefSeq" id="WP_289560044.1">
    <property type="nucleotide sequence ID" value="NZ_JAUDEO010000022.1"/>
</dbReference>
<keyword evidence="3" id="KW-1185">Reference proteome</keyword>
<comment type="caution">
    <text evidence="2">The sequence shown here is derived from an EMBL/GenBank/DDBJ whole genome shotgun (WGS) entry which is preliminary data.</text>
</comment>
<keyword evidence="1" id="KW-0472">Membrane</keyword>
<reference evidence="3" key="2">
    <citation type="submission" date="2023-06" db="EMBL/GenBank/DDBJ databases">
        <title>Identification and characterization of horizontal gene transfer across gut microbiota members of farm animals based on homology search.</title>
        <authorList>
            <person name="Zeman M."/>
            <person name="Kubasova T."/>
            <person name="Jahodarova E."/>
            <person name="Nykrynova M."/>
            <person name="Rychlik I."/>
        </authorList>
    </citation>
    <scope>NUCLEOTIDE SEQUENCE [LARGE SCALE GENOMIC DNA]</scope>
    <source>
        <strain evidence="3">105_WCHN</strain>
    </source>
</reference>
<feature type="transmembrane region" description="Helical" evidence="1">
    <location>
        <begin position="14"/>
        <end position="34"/>
    </location>
</feature>
<keyword evidence="1" id="KW-0812">Transmembrane</keyword>
<sequence>MLSDYFSPKFLKEVIICNGELVLAVIFYNLLGFLVPLVRFSFWTTIIALVIVSLVLFGLKFVHSQVN</sequence>
<evidence type="ECO:0000313" key="3">
    <source>
        <dbReference type="Proteomes" id="UP001529423"/>
    </source>
</evidence>
<gene>
    <name evidence="2" type="ORF">QUW46_04870</name>
</gene>